<organism evidence="3 4">
    <name type="scientific">Amborella trichopoda</name>
    <dbReference type="NCBI Taxonomy" id="13333"/>
    <lineage>
        <taxon>Eukaryota</taxon>
        <taxon>Viridiplantae</taxon>
        <taxon>Streptophyta</taxon>
        <taxon>Embryophyta</taxon>
        <taxon>Tracheophyta</taxon>
        <taxon>Spermatophyta</taxon>
        <taxon>Magnoliopsida</taxon>
        <taxon>Amborellales</taxon>
        <taxon>Amborellaceae</taxon>
        <taxon>Amborella</taxon>
    </lineage>
</organism>
<evidence type="ECO:0000313" key="4">
    <source>
        <dbReference type="Proteomes" id="UP000017836"/>
    </source>
</evidence>
<feature type="domain" description="Myb/SANT-like" evidence="2">
    <location>
        <begin position="42"/>
        <end position="78"/>
    </location>
</feature>
<dbReference type="InterPro" id="IPR024752">
    <property type="entry name" value="Myb/SANT-like_dom"/>
</dbReference>
<dbReference type="HOGENOM" id="CLU_1663129_0_0_1"/>
<sequence>MVKEVSNGSHMRRTSLSILWPTRIRPEGFKKGACPQMPKAMRAKTMFGEIKRLMAVSGFKWDESRKLVSAEAVVWDDYLSSSSDGTLTSGTKRRRSQTPTTQHHITKQPTPTEAMVVALTKMVEGMKVLVSGITPSSNTPVVEAAFKVRKDCIQLVEAM</sequence>
<dbReference type="Pfam" id="PF12776">
    <property type="entry name" value="Myb_DNA-bind_3"/>
    <property type="match status" value="1"/>
</dbReference>
<keyword evidence="4" id="KW-1185">Reference proteome</keyword>
<dbReference type="AlphaFoldDB" id="W1PJ98"/>
<proteinExistence type="predicted"/>
<accession>W1PJ98</accession>
<dbReference type="Gramene" id="ERN10072">
    <property type="protein sequence ID" value="ERN10072"/>
    <property type="gene ID" value="AMTR_s00013p00256800"/>
</dbReference>
<evidence type="ECO:0000313" key="3">
    <source>
        <dbReference type="EMBL" id="ERN10072.1"/>
    </source>
</evidence>
<name>W1PJ98_AMBTC</name>
<evidence type="ECO:0000256" key="1">
    <source>
        <dbReference type="SAM" id="MobiDB-lite"/>
    </source>
</evidence>
<feature type="region of interest" description="Disordered" evidence="1">
    <location>
        <begin position="82"/>
        <end position="110"/>
    </location>
</feature>
<dbReference type="Proteomes" id="UP000017836">
    <property type="component" value="Unassembled WGS sequence"/>
</dbReference>
<protein>
    <recommendedName>
        <fullName evidence="2">Myb/SANT-like domain-containing protein</fullName>
    </recommendedName>
</protein>
<feature type="compositionally biased region" description="Polar residues" evidence="1">
    <location>
        <begin position="97"/>
        <end position="110"/>
    </location>
</feature>
<dbReference type="EMBL" id="KI392979">
    <property type="protein sequence ID" value="ERN10072.1"/>
    <property type="molecule type" value="Genomic_DNA"/>
</dbReference>
<gene>
    <name evidence="3" type="ORF">AMTR_s00013p00256800</name>
</gene>
<reference evidence="4" key="1">
    <citation type="journal article" date="2013" name="Science">
        <title>The Amborella genome and the evolution of flowering plants.</title>
        <authorList>
            <consortium name="Amborella Genome Project"/>
        </authorList>
    </citation>
    <scope>NUCLEOTIDE SEQUENCE [LARGE SCALE GENOMIC DNA]</scope>
</reference>
<evidence type="ECO:0000259" key="2">
    <source>
        <dbReference type="Pfam" id="PF12776"/>
    </source>
</evidence>